<name>A0ABN9MHM1_9NEOB</name>
<dbReference type="PANTHER" id="PTHR12450">
    <property type="entry name" value="DENTIN MATRIX PROTEIN 4 PROTEIN FAM20"/>
    <property type="match status" value="1"/>
</dbReference>
<keyword evidence="4" id="KW-1015">Disulfide bond</keyword>
<sequence>MKNAQNYKIHSRWTEKTKPGLIFVEKHSKLERPAGKFWDQDNWARPTALGFLNDSKLQHTLHLLGDYFSTGPQEFRVLTDVGHIEAQTVRTLWRPVKLHEWKTSDMVSPKMCEWAMSNTFRLYGPGTTNSSLIFVTRWEVNPFFCDSVKQLPPYNNTHRLLAMMDLAIFDFLIGNMDRHHYEIFTRFGDDGFLLHLDNARGFGRHSRDEISILAPLFQCCLVKDDTWQRLNLLAVPEYRLSDVMRGVFEVGPPERCPCRAAPDCSGPASAEGSRGRAAVCADLRGGGRADQRHMTVPAEDAPALQR</sequence>
<organism evidence="8 9">
    <name type="scientific">Ranitomeya imitator</name>
    <name type="common">mimic poison frog</name>
    <dbReference type="NCBI Taxonomy" id="111125"/>
    <lineage>
        <taxon>Eukaryota</taxon>
        <taxon>Metazoa</taxon>
        <taxon>Chordata</taxon>
        <taxon>Craniata</taxon>
        <taxon>Vertebrata</taxon>
        <taxon>Euteleostomi</taxon>
        <taxon>Amphibia</taxon>
        <taxon>Batrachia</taxon>
        <taxon>Anura</taxon>
        <taxon>Neobatrachia</taxon>
        <taxon>Hyloidea</taxon>
        <taxon>Dendrobatidae</taxon>
        <taxon>Dendrobatinae</taxon>
        <taxon>Ranitomeya</taxon>
    </lineage>
</organism>
<evidence type="ECO:0000256" key="1">
    <source>
        <dbReference type="ARBA" id="ARBA00004555"/>
    </source>
</evidence>
<dbReference type="Proteomes" id="UP001176940">
    <property type="component" value="Unassembled WGS sequence"/>
</dbReference>
<proteinExistence type="inferred from homology"/>
<comment type="subcellular location">
    <subcellularLocation>
        <location evidence="1">Golgi apparatus</location>
    </subcellularLocation>
</comment>
<comment type="similarity">
    <text evidence="2">Belongs to the FAM20 family.</text>
</comment>
<evidence type="ECO:0000256" key="2">
    <source>
        <dbReference type="ARBA" id="ARBA00006557"/>
    </source>
</evidence>
<evidence type="ECO:0000313" key="8">
    <source>
        <dbReference type="EMBL" id="CAJ0966280.1"/>
    </source>
</evidence>
<protein>
    <recommendedName>
        <fullName evidence="7">FAM20 C-terminal domain-containing protein</fullName>
    </recommendedName>
</protein>
<feature type="region of interest" description="Disordered" evidence="6">
    <location>
        <begin position="287"/>
        <end position="306"/>
    </location>
</feature>
<evidence type="ECO:0000256" key="5">
    <source>
        <dbReference type="ARBA" id="ARBA00023180"/>
    </source>
</evidence>
<dbReference type="PANTHER" id="PTHR12450:SF12">
    <property type="entry name" value="PSEUDOKINASE FAM20A"/>
    <property type="match status" value="1"/>
</dbReference>
<gene>
    <name evidence="8" type="ORF">RIMI_LOCUS21137848</name>
</gene>
<keyword evidence="5" id="KW-0325">Glycoprotein</keyword>
<evidence type="ECO:0000313" key="9">
    <source>
        <dbReference type="Proteomes" id="UP001176940"/>
    </source>
</evidence>
<dbReference type="Pfam" id="PF06702">
    <property type="entry name" value="Fam20C"/>
    <property type="match status" value="1"/>
</dbReference>
<feature type="domain" description="FAM20 C-terminal" evidence="7">
    <location>
        <begin position="136"/>
        <end position="248"/>
    </location>
</feature>
<dbReference type="EMBL" id="CAUEEQ010073363">
    <property type="protein sequence ID" value="CAJ0966280.1"/>
    <property type="molecule type" value="Genomic_DNA"/>
</dbReference>
<accession>A0ABN9MHM1</accession>
<evidence type="ECO:0000256" key="4">
    <source>
        <dbReference type="ARBA" id="ARBA00023157"/>
    </source>
</evidence>
<comment type="caution">
    <text evidence="8">The sequence shown here is derived from an EMBL/GenBank/DDBJ whole genome shotgun (WGS) entry which is preliminary data.</text>
</comment>
<evidence type="ECO:0000259" key="7">
    <source>
        <dbReference type="Pfam" id="PF06702"/>
    </source>
</evidence>
<keyword evidence="3" id="KW-0333">Golgi apparatus</keyword>
<dbReference type="InterPro" id="IPR024869">
    <property type="entry name" value="FAM20"/>
</dbReference>
<evidence type="ECO:0000256" key="3">
    <source>
        <dbReference type="ARBA" id="ARBA00023034"/>
    </source>
</evidence>
<keyword evidence="9" id="KW-1185">Reference proteome</keyword>
<dbReference type="InterPro" id="IPR009581">
    <property type="entry name" value="FAM20_C"/>
</dbReference>
<reference evidence="8" key="1">
    <citation type="submission" date="2023-07" db="EMBL/GenBank/DDBJ databases">
        <authorList>
            <person name="Stuckert A."/>
        </authorList>
    </citation>
    <scope>NUCLEOTIDE SEQUENCE</scope>
</reference>
<evidence type="ECO:0000256" key="6">
    <source>
        <dbReference type="SAM" id="MobiDB-lite"/>
    </source>
</evidence>